<protein>
    <recommendedName>
        <fullName evidence="4">DUF3499 domain-containing protein</fullName>
    </recommendedName>
</protein>
<organism evidence="2 3">
    <name type="scientific">Glutamicibacter creatinolyticus</name>
    <dbReference type="NCBI Taxonomy" id="162496"/>
    <lineage>
        <taxon>Bacteria</taxon>
        <taxon>Bacillati</taxon>
        <taxon>Actinomycetota</taxon>
        <taxon>Actinomycetes</taxon>
        <taxon>Micrococcales</taxon>
        <taxon>Micrococcaceae</taxon>
        <taxon>Glutamicibacter</taxon>
    </lineage>
</organism>
<proteinExistence type="predicted"/>
<dbReference type="Proteomes" id="UP000307000">
    <property type="component" value="Chromosome"/>
</dbReference>
<sequence>MEGLRLCSRPACREQARATLTYVYADSTAVLGPLATYPEPHCYDLCAQHADRLTVPSGWKLMRLQLPDSLQQSAAQDDELYALAHAVKEERPAPEKPAPAQRSARGAKLDARPRLAVLPQDQQDTGR</sequence>
<gene>
    <name evidence="2" type="ORF">GcLGCM259_0620</name>
</gene>
<feature type="region of interest" description="Disordered" evidence="1">
    <location>
        <begin position="88"/>
        <end position="127"/>
    </location>
</feature>
<dbReference type="InterPro" id="IPR021888">
    <property type="entry name" value="DUF3499"/>
</dbReference>
<accession>A0A5B7WR62</accession>
<evidence type="ECO:0000256" key="1">
    <source>
        <dbReference type="SAM" id="MobiDB-lite"/>
    </source>
</evidence>
<dbReference type="KEGG" id="gcr:GcLGCM259_0620"/>
<evidence type="ECO:0000313" key="3">
    <source>
        <dbReference type="Proteomes" id="UP000307000"/>
    </source>
</evidence>
<evidence type="ECO:0000313" key="2">
    <source>
        <dbReference type="EMBL" id="QCY46382.1"/>
    </source>
</evidence>
<dbReference type="RefSeq" id="WP_138175401.1">
    <property type="nucleotide sequence ID" value="NZ_BAAAGL010000004.1"/>
</dbReference>
<evidence type="ECO:0008006" key="4">
    <source>
        <dbReference type="Google" id="ProtNLM"/>
    </source>
</evidence>
<dbReference type="AlphaFoldDB" id="A0A5B7WR62"/>
<keyword evidence="3" id="KW-1185">Reference proteome</keyword>
<reference evidence="2 3" key="1">
    <citation type="submission" date="2018-12" db="EMBL/GenBank/DDBJ databases">
        <title>Complete Genome Sequence of Glutamicibacter creatinolyticus strain LGCM259,isolated from an abscess of a 12-year-old mare in Italy.</title>
        <authorList>
            <person name="Santos R.G."/>
            <person name="Silva A.L."/>
            <person name="Seyffert N."/>
            <person name="Castro T.L.P."/>
            <person name="Attili A.R."/>
            <person name="Rifici C."/>
            <person name="Mazzullo G."/>
            <person name="Brenig B."/>
            <person name="Venanzi F."/>
            <person name="Azevedo V."/>
        </authorList>
    </citation>
    <scope>NUCLEOTIDE SEQUENCE [LARGE SCALE GENOMIC DNA]</scope>
    <source>
        <strain evidence="2 3">LGCM 259</strain>
    </source>
</reference>
<dbReference type="Pfam" id="PF12005">
    <property type="entry name" value="DUF3499"/>
    <property type="match status" value="1"/>
</dbReference>
<name>A0A5B7WR62_9MICC</name>
<dbReference type="EMBL" id="CP034412">
    <property type="protein sequence ID" value="QCY46382.1"/>
    <property type="molecule type" value="Genomic_DNA"/>
</dbReference>